<evidence type="ECO:0000313" key="2">
    <source>
        <dbReference type="Proteomes" id="UP001279734"/>
    </source>
</evidence>
<evidence type="ECO:0000313" key="1">
    <source>
        <dbReference type="EMBL" id="GMH00550.1"/>
    </source>
</evidence>
<proteinExistence type="predicted"/>
<name>A0AAD3P7T0_NEPGR</name>
<dbReference type="EMBL" id="BSYO01000002">
    <property type="protein sequence ID" value="GMH00550.1"/>
    <property type="molecule type" value="Genomic_DNA"/>
</dbReference>
<organism evidence="1 2">
    <name type="scientific">Nepenthes gracilis</name>
    <name type="common">Slender pitcher plant</name>
    <dbReference type="NCBI Taxonomy" id="150966"/>
    <lineage>
        <taxon>Eukaryota</taxon>
        <taxon>Viridiplantae</taxon>
        <taxon>Streptophyta</taxon>
        <taxon>Embryophyta</taxon>
        <taxon>Tracheophyta</taxon>
        <taxon>Spermatophyta</taxon>
        <taxon>Magnoliopsida</taxon>
        <taxon>eudicotyledons</taxon>
        <taxon>Gunneridae</taxon>
        <taxon>Pentapetalae</taxon>
        <taxon>Caryophyllales</taxon>
        <taxon>Nepenthaceae</taxon>
        <taxon>Nepenthes</taxon>
    </lineage>
</organism>
<protein>
    <submittedName>
        <fullName evidence="1">Uncharacterized protein</fullName>
    </submittedName>
</protein>
<gene>
    <name evidence="1" type="ORF">Nepgr_002389</name>
</gene>
<sequence>MHGKGEDQTRPYHLAKKTAARQTLSAGVRIGRIVNSERARASEVVSFEWLPDSG</sequence>
<reference evidence="1" key="1">
    <citation type="submission" date="2023-05" db="EMBL/GenBank/DDBJ databases">
        <title>Nepenthes gracilis genome sequencing.</title>
        <authorList>
            <person name="Fukushima K."/>
        </authorList>
    </citation>
    <scope>NUCLEOTIDE SEQUENCE</scope>
    <source>
        <strain evidence="1">SING2019-196</strain>
    </source>
</reference>
<dbReference type="AlphaFoldDB" id="A0AAD3P7T0"/>
<accession>A0AAD3P7T0</accession>
<comment type="caution">
    <text evidence="1">The sequence shown here is derived from an EMBL/GenBank/DDBJ whole genome shotgun (WGS) entry which is preliminary data.</text>
</comment>
<dbReference type="Proteomes" id="UP001279734">
    <property type="component" value="Unassembled WGS sequence"/>
</dbReference>
<keyword evidence="2" id="KW-1185">Reference proteome</keyword>